<keyword evidence="3" id="KW-1185">Reference proteome</keyword>
<sequence>MRTAAVVISAAAKGATGRDRLIIRVRPHAIEGGLDWWTAGRGVDVHVGHGEHSGWLRIEPGNTYTLRKVGPQAAGRMAMLSVPLPETVEPGKRTTVVAAFEHHPDWIEVELPWSWRLASEESAAVPAVSPQARPASPASYVGISSRIPDPAAQRRAEGRALPNFGAGG</sequence>
<dbReference type="HOGENOM" id="CLU_1585264_0_0_5"/>
<accession>D5RM56</accession>
<evidence type="ECO:0000256" key="1">
    <source>
        <dbReference type="SAM" id="MobiDB-lite"/>
    </source>
</evidence>
<dbReference type="Proteomes" id="UP000005324">
    <property type="component" value="Unassembled WGS sequence"/>
</dbReference>
<reference evidence="2 3" key="1">
    <citation type="submission" date="2010-04" db="EMBL/GenBank/DDBJ databases">
        <authorList>
            <person name="Qin X."/>
            <person name="Bachman B."/>
            <person name="Battles P."/>
            <person name="Bell A."/>
            <person name="Bess C."/>
            <person name="Bickham C."/>
            <person name="Chaboub L."/>
            <person name="Chen D."/>
            <person name="Coyle M."/>
            <person name="Deiros D.R."/>
            <person name="Dinh H."/>
            <person name="Forbes L."/>
            <person name="Fowler G."/>
            <person name="Francisco L."/>
            <person name="Fu Q."/>
            <person name="Gubbala S."/>
            <person name="Hale W."/>
            <person name="Han Y."/>
            <person name="Hemphill L."/>
            <person name="Highlander S.K."/>
            <person name="Hirani K."/>
            <person name="Hogues M."/>
            <person name="Jackson L."/>
            <person name="Jakkamsetti A."/>
            <person name="Javaid M."/>
            <person name="Jiang H."/>
            <person name="Korchina V."/>
            <person name="Kovar C."/>
            <person name="Lara F."/>
            <person name="Lee S."/>
            <person name="Mata R."/>
            <person name="Mathew T."/>
            <person name="Moen C."/>
            <person name="Morales K."/>
            <person name="Munidasa M."/>
            <person name="Nazareth L."/>
            <person name="Ngo R."/>
            <person name="Nguyen L."/>
            <person name="Okwuonu G."/>
            <person name="Ongeri F."/>
            <person name="Patil S."/>
            <person name="Petrosino J."/>
            <person name="Pham C."/>
            <person name="Pham P."/>
            <person name="Pu L.-L."/>
            <person name="Puazo M."/>
            <person name="Raj R."/>
            <person name="Reid J."/>
            <person name="Rouhana J."/>
            <person name="Saada N."/>
            <person name="Shang Y."/>
            <person name="Simmons D."/>
            <person name="Thornton R."/>
            <person name="Warren J."/>
            <person name="Weissenberger G."/>
            <person name="Zhang J."/>
            <person name="Zhang L."/>
            <person name="Zhou C."/>
            <person name="Zhu D."/>
            <person name="Muzny D."/>
            <person name="Worley K."/>
            <person name="Gibbs R."/>
        </authorList>
    </citation>
    <scope>NUCLEOTIDE SEQUENCE [LARGE SCALE GENOMIC DNA]</scope>
    <source>
        <strain evidence="2 3">ATCC 49957</strain>
    </source>
</reference>
<name>D5RM56_9PROT</name>
<evidence type="ECO:0000313" key="3">
    <source>
        <dbReference type="Proteomes" id="UP000005324"/>
    </source>
</evidence>
<feature type="region of interest" description="Disordered" evidence="1">
    <location>
        <begin position="126"/>
        <end position="168"/>
    </location>
</feature>
<gene>
    <name evidence="2" type="ORF">HMPREF0731_2167</name>
</gene>
<protein>
    <submittedName>
        <fullName evidence="2">Uncharacterized protein</fullName>
    </submittedName>
</protein>
<dbReference type="AlphaFoldDB" id="D5RM56"/>
<proteinExistence type="predicted"/>
<comment type="caution">
    <text evidence="2">The sequence shown here is derived from an EMBL/GenBank/DDBJ whole genome shotgun (WGS) entry which is preliminary data.</text>
</comment>
<evidence type="ECO:0000313" key="2">
    <source>
        <dbReference type="EMBL" id="EFH11608.1"/>
    </source>
</evidence>
<organism evidence="2 3">
    <name type="scientific">Pseudoroseomonas cervicalis ATCC 49957</name>
    <dbReference type="NCBI Taxonomy" id="525371"/>
    <lineage>
        <taxon>Bacteria</taxon>
        <taxon>Pseudomonadati</taxon>
        <taxon>Pseudomonadota</taxon>
        <taxon>Alphaproteobacteria</taxon>
        <taxon>Acetobacterales</taxon>
        <taxon>Roseomonadaceae</taxon>
        <taxon>Roseomonas</taxon>
    </lineage>
</organism>
<dbReference type="EMBL" id="ADVL01000351">
    <property type="protein sequence ID" value="EFH11608.1"/>
    <property type="molecule type" value="Genomic_DNA"/>
</dbReference>